<feature type="transmembrane region" description="Helical" evidence="2">
    <location>
        <begin position="59"/>
        <end position="83"/>
    </location>
</feature>
<evidence type="ECO:0000313" key="4">
    <source>
        <dbReference type="EMBL" id="CAI2374178.1"/>
    </source>
</evidence>
<feature type="domain" description="EamA" evidence="3">
    <location>
        <begin position="213"/>
        <end position="345"/>
    </location>
</feature>
<feature type="transmembrane region" description="Helical" evidence="2">
    <location>
        <begin position="157"/>
        <end position="175"/>
    </location>
</feature>
<feature type="transmembrane region" description="Helical" evidence="2">
    <location>
        <begin position="182"/>
        <end position="199"/>
    </location>
</feature>
<sequence>MSLIDRELSSDQNSEKLLSSKDSGEENAEVARSFVSKEIQSFEVQEEAKKIKTPSKNTFLGYFFMFIAVFGITCAHVFAKMAFDRNPTLGSIDCITFFGIWLSIIYIAWSQILGVSLSITNLPKKPLIAMLLSMVSTILVQLCVYKGISMIPVGKSTLIFSTNPIFSVILAFFVLREKLSKSIIFSAIGAFVGIYFLSLNEEEEEEKGGSIVLGIIMVVLAAWFQALIFIFVRMISSENIHFTVRPANVGFGFLIFAVCYNLVLMTTGHQSTFHYDMWDIILLSLVGIGSCLCVGPLSLAMQYEEASKLSPLLYTENVFTLLSDALVFNYTFVSSDYIGILIVSVCLLVPVLVKLYLKSS</sequence>
<feature type="transmembrane region" description="Helical" evidence="2">
    <location>
        <begin position="127"/>
        <end position="151"/>
    </location>
</feature>
<dbReference type="PANTHER" id="PTHR22911">
    <property type="entry name" value="ACYL-MALONYL CONDENSING ENZYME-RELATED"/>
    <property type="match status" value="1"/>
</dbReference>
<dbReference type="AlphaFoldDB" id="A0AAD1XK28"/>
<dbReference type="PANTHER" id="PTHR22911:SF137">
    <property type="entry name" value="SOLUTE CARRIER FAMILY 35 MEMBER G2-RELATED"/>
    <property type="match status" value="1"/>
</dbReference>
<organism evidence="4 5">
    <name type="scientific">Euplotes crassus</name>
    <dbReference type="NCBI Taxonomy" id="5936"/>
    <lineage>
        <taxon>Eukaryota</taxon>
        <taxon>Sar</taxon>
        <taxon>Alveolata</taxon>
        <taxon>Ciliophora</taxon>
        <taxon>Intramacronucleata</taxon>
        <taxon>Spirotrichea</taxon>
        <taxon>Hypotrichia</taxon>
        <taxon>Euplotida</taxon>
        <taxon>Euplotidae</taxon>
        <taxon>Moneuplotes</taxon>
    </lineage>
</organism>
<dbReference type="InterPro" id="IPR037185">
    <property type="entry name" value="EmrE-like"/>
</dbReference>
<feature type="domain" description="EamA" evidence="3">
    <location>
        <begin position="60"/>
        <end position="198"/>
    </location>
</feature>
<dbReference type="GO" id="GO:0016020">
    <property type="term" value="C:membrane"/>
    <property type="evidence" value="ECO:0007669"/>
    <property type="project" value="InterPro"/>
</dbReference>
<feature type="transmembrane region" description="Helical" evidence="2">
    <location>
        <begin position="312"/>
        <end position="331"/>
    </location>
</feature>
<evidence type="ECO:0000259" key="3">
    <source>
        <dbReference type="Pfam" id="PF00892"/>
    </source>
</evidence>
<gene>
    <name evidence="4" type="ORF">ECRASSUSDP1_LOCUS15530</name>
</gene>
<feature type="transmembrane region" description="Helical" evidence="2">
    <location>
        <begin position="247"/>
        <end position="268"/>
    </location>
</feature>
<dbReference type="Pfam" id="PF00892">
    <property type="entry name" value="EamA"/>
    <property type="match status" value="2"/>
</dbReference>
<evidence type="ECO:0000256" key="2">
    <source>
        <dbReference type="SAM" id="Phobius"/>
    </source>
</evidence>
<comment type="caution">
    <text evidence="4">The sequence shown here is derived from an EMBL/GenBank/DDBJ whole genome shotgun (WGS) entry which is preliminary data.</text>
</comment>
<dbReference type="SUPFAM" id="SSF103481">
    <property type="entry name" value="Multidrug resistance efflux transporter EmrE"/>
    <property type="match status" value="1"/>
</dbReference>
<dbReference type="EMBL" id="CAMPGE010015565">
    <property type="protein sequence ID" value="CAI2374178.1"/>
    <property type="molecule type" value="Genomic_DNA"/>
</dbReference>
<keyword evidence="2" id="KW-1133">Transmembrane helix</keyword>
<feature type="transmembrane region" description="Helical" evidence="2">
    <location>
        <begin position="280"/>
        <end position="300"/>
    </location>
</feature>
<protein>
    <recommendedName>
        <fullName evidence="3">EamA domain-containing protein</fullName>
    </recommendedName>
</protein>
<dbReference type="Proteomes" id="UP001295684">
    <property type="component" value="Unassembled WGS sequence"/>
</dbReference>
<feature type="region of interest" description="Disordered" evidence="1">
    <location>
        <begin position="1"/>
        <end position="27"/>
    </location>
</feature>
<keyword evidence="2" id="KW-0472">Membrane</keyword>
<feature type="transmembrane region" description="Helical" evidence="2">
    <location>
        <begin position="337"/>
        <end position="357"/>
    </location>
</feature>
<evidence type="ECO:0000256" key="1">
    <source>
        <dbReference type="SAM" id="MobiDB-lite"/>
    </source>
</evidence>
<keyword evidence="5" id="KW-1185">Reference proteome</keyword>
<dbReference type="InterPro" id="IPR000620">
    <property type="entry name" value="EamA_dom"/>
</dbReference>
<feature type="transmembrane region" description="Helical" evidence="2">
    <location>
        <begin position="95"/>
        <end position="115"/>
    </location>
</feature>
<feature type="transmembrane region" description="Helical" evidence="2">
    <location>
        <begin position="211"/>
        <end position="235"/>
    </location>
</feature>
<evidence type="ECO:0000313" key="5">
    <source>
        <dbReference type="Proteomes" id="UP001295684"/>
    </source>
</evidence>
<keyword evidence="2" id="KW-0812">Transmembrane</keyword>
<proteinExistence type="predicted"/>
<accession>A0AAD1XK28</accession>
<name>A0AAD1XK28_EUPCR</name>
<reference evidence="4" key="1">
    <citation type="submission" date="2023-07" db="EMBL/GenBank/DDBJ databases">
        <authorList>
            <consortium name="AG Swart"/>
            <person name="Singh M."/>
            <person name="Singh A."/>
            <person name="Seah K."/>
            <person name="Emmerich C."/>
        </authorList>
    </citation>
    <scope>NUCLEOTIDE SEQUENCE</scope>
    <source>
        <strain evidence="4">DP1</strain>
    </source>
</reference>